<dbReference type="PANTHER" id="PTHR11089:SF9">
    <property type="entry name" value="NUCLEOLAR GTP-BINDING PROTEIN 2"/>
    <property type="match status" value="1"/>
</dbReference>
<keyword evidence="2" id="KW-0342">GTP-binding</keyword>
<feature type="region of interest" description="Disordered" evidence="3">
    <location>
        <begin position="238"/>
        <end position="316"/>
    </location>
</feature>
<accession>A0A9X0CUG4</accession>
<keyword evidence="1" id="KW-0547">Nucleotide-binding</keyword>
<evidence type="ECO:0000313" key="6">
    <source>
        <dbReference type="Proteomes" id="UP001163046"/>
    </source>
</evidence>
<feature type="region of interest" description="Disordered" evidence="3">
    <location>
        <begin position="188"/>
        <end position="209"/>
    </location>
</feature>
<evidence type="ECO:0000256" key="1">
    <source>
        <dbReference type="ARBA" id="ARBA00022741"/>
    </source>
</evidence>
<evidence type="ECO:0000313" key="5">
    <source>
        <dbReference type="EMBL" id="KAJ7373904.1"/>
    </source>
</evidence>
<dbReference type="AlphaFoldDB" id="A0A9X0CUG4"/>
<dbReference type="InterPro" id="IPR027417">
    <property type="entry name" value="P-loop_NTPase"/>
</dbReference>
<feature type="domain" description="G" evidence="4">
    <location>
        <begin position="105"/>
        <end position="127"/>
    </location>
</feature>
<feature type="compositionally biased region" description="Polar residues" evidence="3">
    <location>
        <begin position="303"/>
        <end position="316"/>
    </location>
</feature>
<dbReference type="Proteomes" id="UP001163046">
    <property type="component" value="Unassembled WGS sequence"/>
</dbReference>
<feature type="compositionally biased region" description="Basic residues" evidence="3">
    <location>
        <begin position="293"/>
        <end position="302"/>
    </location>
</feature>
<dbReference type="GO" id="GO:0005525">
    <property type="term" value="F:GTP binding"/>
    <property type="evidence" value="ECO:0007669"/>
    <property type="project" value="UniProtKB-KW"/>
</dbReference>
<evidence type="ECO:0000256" key="2">
    <source>
        <dbReference type="ARBA" id="ARBA00023134"/>
    </source>
</evidence>
<name>A0A9X0CUG4_9CNID</name>
<reference evidence="5" key="1">
    <citation type="submission" date="2023-01" db="EMBL/GenBank/DDBJ databases">
        <title>Genome assembly of the deep-sea coral Lophelia pertusa.</title>
        <authorList>
            <person name="Herrera S."/>
            <person name="Cordes E."/>
        </authorList>
    </citation>
    <scope>NUCLEOTIDE SEQUENCE</scope>
    <source>
        <strain evidence="5">USNM1676648</strain>
        <tissue evidence="5">Polyp</tissue>
    </source>
</reference>
<dbReference type="SUPFAM" id="SSF52540">
    <property type="entry name" value="P-loop containing nucleoside triphosphate hydrolases"/>
    <property type="match status" value="1"/>
</dbReference>
<feature type="compositionally biased region" description="Acidic residues" evidence="3">
    <location>
        <begin position="240"/>
        <end position="280"/>
    </location>
</feature>
<dbReference type="OrthoDB" id="444945at2759"/>
<dbReference type="GO" id="GO:0005730">
    <property type="term" value="C:nucleolus"/>
    <property type="evidence" value="ECO:0007669"/>
    <property type="project" value="TreeGrafter"/>
</dbReference>
<organism evidence="5 6">
    <name type="scientific">Desmophyllum pertusum</name>
    <dbReference type="NCBI Taxonomy" id="174260"/>
    <lineage>
        <taxon>Eukaryota</taxon>
        <taxon>Metazoa</taxon>
        <taxon>Cnidaria</taxon>
        <taxon>Anthozoa</taxon>
        <taxon>Hexacorallia</taxon>
        <taxon>Scleractinia</taxon>
        <taxon>Caryophylliina</taxon>
        <taxon>Caryophylliidae</taxon>
        <taxon>Desmophyllum</taxon>
    </lineage>
</organism>
<evidence type="ECO:0000256" key="3">
    <source>
        <dbReference type="SAM" id="MobiDB-lite"/>
    </source>
</evidence>
<dbReference type="Gene3D" id="3.40.50.300">
    <property type="entry name" value="P-loop containing nucleotide triphosphate hydrolases"/>
    <property type="match status" value="2"/>
</dbReference>
<proteinExistence type="predicted"/>
<comment type="caution">
    <text evidence="5">The sequence shown here is derived from an EMBL/GenBank/DDBJ whole genome shotgun (WGS) entry which is preliminary data.</text>
</comment>
<gene>
    <name evidence="5" type="primary">GNL2</name>
    <name evidence="5" type="ORF">OS493_009228</name>
</gene>
<dbReference type="InterPro" id="IPR006073">
    <property type="entry name" value="GTP-bd"/>
</dbReference>
<dbReference type="EMBL" id="MU826829">
    <property type="protein sequence ID" value="KAJ7373904.1"/>
    <property type="molecule type" value="Genomic_DNA"/>
</dbReference>
<protein>
    <submittedName>
        <fullName evidence="5">Nucleolar GTP-binding protein 2</fullName>
    </submittedName>
</protein>
<dbReference type="InterPro" id="IPR050755">
    <property type="entry name" value="TRAFAC_YlqF/YawG_RiboMat"/>
</dbReference>
<sequence>MKDLMEAALLSSEVYDEEKDTNIVREDDGENYKNHCLQKGNQKEIWNELYKVIDSSDVVIQVIDARDPMGTRSSHIESFMKKEKQHKHLIFCSEQLHTDKKQISVGVIGYPNVGKSSIINTLRAKRCGMVTRDTDIILKARGSCGECQRCGLSHSVVLERVKREYITKTYKITSWSDPTDFLEQVAQRTGKTTQGWRSRRQHNGENTEQLAQKSKNVNLHVKQDFGAINVGLEYTGDDVQPLEENSEGEEDLSLDSESESEDENEDGDKGDENVQDEERSDDISGRLMENRVSIHKVARTGRNRNNNFATLRHISQ</sequence>
<keyword evidence="6" id="KW-1185">Reference proteome</keyword>
<dbReference type="Pfam" id="PF01926">
    <property type="entry name" value="MMR_HSR1"/>
    <property type="match status" value="1"/>
</dbReference>
<dbReference type="PANTHER" id="PTHR11089">
    <property type="entry name" value="GTP-BINDING PROTEIN-RELATED"/>
    <property type="match status" value="1"/>
</dbReference>
<evidence type="ECO:0000259" key="4">
    <source>
        <dbReference type="Pfam" id="PF01926"/>
    </source>
</evidence>